<evidence type="ECO:0000256" key="8">
    <source>
        <dbReference type="PROSITE-ProRule" id="PRU00282"/>
    </source>
</evidence>
<reference evidence="12" key="1">
    <citation type="journal article" date="2013" name="Proc. Natl. Acad. Sci. U.S.A.">
        <title>Genome structure and metabolic features in the red seaweed Chondrus crispus shed light on evolution of the Archaeplastida.</title>
        <authorList>
            <person name="Collen J."/>
            <person name="Porcel B."/>
            <person name="Carre W."/>
            <person name="Ball S.G."/>
            <person name="Chaparro C."/>
            <person name="Tonon T."/>
            <person name="Barbeyron T."/>
            <person name="Michel G."/>
            <person name="Noel B."/>
            <person name="Valentin K."/>
            <person name="Elias M."/>
            <person name="Artiguenave F."/>
            <person name="Arun A."/>
            <person name="Aury J.M."/>
            <person name="Barbosa-Neto J.F."/>
            <person name="Bothwell J.H."/>
            <person name="Bouget F.Y."/>
            <person name="Brillet L."/>
            <person name="Cabello-Hurtado F."/>
            <person name="Capella-Gutierrez S."/>
            <person name="Charrier B."/>
            <person name="Cladiere L."/>
            <person name="Cock J.M."/>
            <person name="Coelho S.M."/>
            <person name="Colleoni C."/>
            <person name="Czjzek M."/>
            <person name="Da Silva C."/>
            <person name="Delage L."/>
            <person name="Denoeud F."/>
            <person name="Deschamps P."/>
            <person name="Dittami S.M."/>
            <person name="Gabaldon T."/>
            <person name="Gachon C.M."/>
            <person name="Groisillier A."/>
            <person name="Herve C."/>
            <person name="Jabbari K."/>
            <person name="Katinka M."/>
            <person name="Kloareg B."/>
            <person name="Kowalczyk N."/>
            <person name="Labadie K."/>
            <person name="Leblanc C."/>
            <person name="Lopez P.J."/>
            <person name="McLachlan D.H."/>
            <person name="Meslet-Cladiere L."/>
            <person name="Moustafa A."/>
            <person name="Nehr Z."/>
            <person name="Nyvall Collen P."/>
            <person name="Panaud O."/>
            <person name="Partensky F."/>
            <person name="Poulain J."/>
            <person name="Rensing S.A."/>
            <person name="Rousvoal S."/>
            <person name="Samson G."/>
            <person name="Symeonidi A."/>
            <person name="Weissenbach J."/>
            <person name="Zambounis A."/>
            <person name="Wincker P."/>
            <person name="Boyen C."/>
        </authorList>
    </citation>
    <scope>NUCLEOTIDE SEQUENCE [LARGE SCALE GENOMIC DNA]</scope>
    <source>
        <strain evidence="12">cv. Stackhouse</strain>
    </source>
</reference>
<keyword evidence="4 8" id="KW-0812">Transmembrane</keyword>
<evidence type="ECO:0000256" key="3">
    <source>
        <dbReference type="ARBA" id="ARBA00022448"/>
    </source>
</evidence>
<evidence type="ECO:0000256" key="10">
    <source>
        <dbReference type="SAM" id="Phobius"/>
    </source>
</evidence>
<organism evidence="11 12">
    <name type="scientific">Chondrus crispus</name>
    <name type="common">Carrageen Irish moss</name>
    <name type="synonym">Polymorpha crispa</name>
    <dbReference type="NCBI Taxonomy" id="2769"/>
    <lineage>
        <taxon>Eukaryota</taxon>
        <taxon>Rhodophyta</taxon>
        <taxon>Florideophyceae</taxon>
        <taxon>Rhodymeniophycidae</taxon>
        <taxon>Gigartinales</taxon>
        <taxon>Gigartinaceae</taxon>
        <taxon>Chondrus</taxon>
    </lineage>
</organism>
<dbReference type="PROSITE" id="PS50920">
    <property type="entry name" value="SOLCAR"/>
    <property type="match status" value="3"/>
</dbReference>
<dbReference type="OrthoDB" id="448427at2759"/>
<evidence type="ECO:0000256" key="6">
    <source>
        <dbReference type="ARBA" id="ARBA00022989"/>
    </source>
</evidence>
<feature type="repeat" description="Solcar" evidence="8">
    <location>
        <begin position="1"/>
        <end position="67"/>
    </location>
</feature>
<keyword evidence="5" id="KW-0677">Repeat</keyword>
<dbReference type="SUPFAM" id="SSF103506">
    <property type="entry name" value="Mitochondrial carrier"/>
    <property type="match status" value="1"/>
</dbReference>
<dbReference type="Gramene" id="CDF34999">
    <property type="protein sequence ID" value="CDF34999"/>
    <property type="gene ID" value="CHC_T00009114001"/>
</dbReference>
<feature type="repeat" description="Solcar" evidence="8">
    <location>
        <begin position="172"/>
        <end position="256"/>
    </location>
</feature>
<keyword evidence="6 10" id="KW-1133">Transmembrane helix</keyword>
<dbReference type="PANTHER" id="PTHR45667">
    <property type="entry name" value="S-ADENOSYLMETHIONINE MITOCHONDRIAL CARRIER PROTEIN"/>
    <property type="match status" value="1"/>
</dbReference>
<dbReference type="InterPro" id="IPR018108">
    <property type="entry name" value="MCP_transmembrane"/>
</dbReference>
<keyword evidence="3 9" id="KW-0813">Transport</keyword>
<evidence type="ECO:0000256" key="4">
    <source>
        <dbReference type="ARBA" id="ARBA00022692"/>
    </source>
</evidence>
<evidence type="ECO:0000313" key="12">
    <source>
        <dbReference type="Proteomes" id="UP000012073"/>
    </source>
</evidence>
<keyword evidence="12" id="KW-1185">Reference proteome</keyword>
<dbReference type="EMBL" id="HG001713">
    <property type="protein sequence ID" value="CDF34999.1"/>
    <property type="molecule type" value="Genomic_DNA"/>
</dbReference>
<dbReference type="RefSeq" id="XP_005714818.1">
    <property type="nucleotide sequence ID" value="XM_005714761.1"/>
</dbReference>
<dbReference type="AlphaFoldDB" id="R7QAE2"/>
<evidence type="ECO:0000256" key="2">
    <source>
        <dbReference type="ARBA" id="ARBA00006375"/>
    </source>
</evidence>
<evidence type="ECO:0000256" key="1">
    <source>
        <dbReference type="ARBA" id="ARBA00004141"/>
    </source>
</evidence>
<dbReference type="Gene3D" id="1.50.40.10">
    <property type="entry name" value="Mitochondrial carrier domain"/>
    <property type="match status" value="1"/>
</dbReference>
<dbReference type="InterPro" id="IPR023395">
    <property type="entry name" value="MCP_dom_sf"/>
</dbReference>
<dbReference type="OMA" id="RIQADIY"/>
<dbReference type="Proteomes" id="UP000012073">
    <property type="component" value="Unassembled WGS sequence"/>
</dbReference>
<evidence type="ECO:0000256" key="7">
    <source>
        <dbReference type="ARBA" id="ARBA00023136"/>
    </source>
</evidence>
<evidence type="ECO:0000313" key="11">
    <source>
        <dbReference type="EMBL" id="CDF34999.1"/>
    </source>
</evidence>
<dbReference type="Pfam" id="PF00153">
    <property type="entry name" value="Mito_carr"/>
    <property type="match status" value="3"/>
</dbReference>
<protein>
    <submittedName>
        <fullName evidence="11">Similar to solute carrier protein</fullName>
    </submittedName>
</protein>
<comment type="similarity">
    <text evidence="2 9">Belongs to the mitochondrial carrier (TC 2.A.29) family.</text>
</comment>
<accession>R7QAE2</accession>
<gene>
    <name evidence="11" type="ORF">CHC_T00009114001</name>
</gene>
<feature type="transmembrane region" description="Helical" evidence="10">
    <location>
        <begin position="174"/>
        <end position="191"/>
    </location>
</feature>
<dbReference type="PhylomeDB" id="R7QAE2"/>
<comment type="subcellular location">
    <subcellularLocation>
        <location evidence="1">Membrane</location>
        <topology evidence="1">Multi-pass membrane protein</topology>
    </subcellularLocation>
</comment>
<feature type="repeat" description="Solcar" evidence="8">
    <location>
        <begin position="80"/>
        <end position="159"/>
    </location>
</feature>
<name>R7QAE2_CHOCR</name>
<sequence>MAAGAIARGVAQTVLHPVDVVRTRLQARGVSSSWRPSVFIKGVVPQISLAIPAGAMQFLAFEAAKEKLAQLLPDDSFAQVRVLLAGAAGALAAASFRIPQEVLKQRIQADIYPNVLVALRETLGKQGVLSLYKGSVATISRDVPWNALSFLFHAQGKKIFANVKGRAPRNDENLAVAGVAGAVAAIIMTPVDVVKTRIMTQRVGAAVQYSGIIATLQKIVAEEGAGTLMKGVLPRIVFLAPLAGITFSVYEAVAKNIRQRKAAEAVQVGEQPADNSRVVRKAPRKGLRLRAFGLRFAKTPARVAAAKAPMGTFVGDYAAASPVFFSLPC</sequence>
<dbReference type="GeneID" id="17322556"/>
<dbReference type="KEGG" id="ccp:CHC_T00009114001"/>
<keyword evidence="7 8" id="KW-0472">Membrane</keyword>
<evidence type="ECO:0000256" key="9">
    <source>
        <dbReference type="RuleBase" id="RU000488"/>
    </source>
</evidence>
<evidence type="ECO:0000256" key="5">
    <source>
        <dbReference type="ARBA" id="ARBA00022737"/>
    </source>
</evidence>
<proteinExistence type="inferred from homology"/>
<dbReference type="GO" id="GO:0016020">
    <property type="term" value="C:membrane"/>
    <property type="evidence" value="ECO:0007669"/>
    <property type="project" value="UniProtKB-SubCell"/>
</dbReference>
<feature type="transmembrane region" description="Helical" evidence="10">
    <location>
        <begin position="232"/>
        <end position="253"/>
    </location>
</feature>